<dbReference type="InterPro" id="IPR005771">
    <property type="entry name" value="GalU_uridylyltTrfase_bac/arc"/>
</dbReference>
<dbReference type="InterPro" id="IPR029044">
    <property type="entry name" value="Nucleotide-diphossugar_trans"/>
</dbReference>
<sequence>MLSVRKAVFPVAGFGRRFLPATKASPKEMLPVVDKPLVQYAVEEAVAAGITQLIFVTGRGKRVIEDHFDKSYEIEQVLKLQGQQALLDLVQNIKPSHVECVYVRQPEPLGLGHALLCAGKLVGKEPFAVVLADDLLVGEPPVLAQMVRVFSHYDCSVVAVKEFEPEESSAYGVVSGRYWDERVMSIGKIVEKPAPDAAPSNIGVAGRYVLMPSIFRHLRAQLPGVNGKLELSDGIQSMLKDEQVLAYNFDGTHYNCGTKLGYLKATVDFALCHPELRGSFDAWLRERICDGNAAR</sequence>
<proteinExistence type="inferred from homology"/>
<evidence type="ECO:0000256" key="3">
    <source>
        <dbReference type="ARBA" id="ARBA00019048"/>
    </source>
</evidence>
<accession>A0A2S4M759</accession>
<dbReference type="OrthoDB" id="9803871at2"/>
<organism evidence="9 10">
    <name type="scientific">Paraburkholderia eburnea</name>
    <dbReference type="NCBI Taxonomy" id="1189126"/>
    <lineage>
        <taxon>Bacteria</taxon>
        <taxon>Pseudomonadati</taxon>
        <taxon>Pseudomonadota</taxon>
        <taxon>Betaproteobacteria</taxon>
        <taxon>Burkholderiales</taxon>
        <taxon>Burkholderiaceae</taxon>
        <taxon>Paraburkholderia</taxon>
    </lineage>
</organism>
<dbReference type="RefSeq" id="WP_103705270.1">
    <property type="nucleotide sequence ID" value="NZ_PQGA01000008.1"/>
</dbReference>
<feature type="domain" description="Nucleotidyl transferase" evidence="8">
    <location>
        <begin position="11"/>
        <end position="266"/>
    </location>
</feature>
<protein>
    <recommendedName>
        <fullName evidence="3 7">UTP--glucose-1-phosphate uridylyltransferase</fullName>
        <ecNumber evidence="2 7">2.7.7.9</ecNumber>
    </recommendedName>
    <alternativeName>
        <fullName evidence="7">UDP-glucose pyrophosphorylase</fullName>
    </alternativeName>
</protein>
<dbReference type="InterPro" id="IPR005835">
    <property type="entry name" value="NTP_transferase_dom"/>
</dbReference>
<dbReference type="GO" id="GO:0003983">
    <property type="term" value="F:UTP:glucose-1-phosphate uridylyltransferase activity"/>
    <property type="evidence" value="ECO:0007669"/>
    <property type="project" value="UniProtKB-EC"/>
</dbReference>
<dbReference type="Proteomes" id="UP000237381">
    <property type="component" value="Unassembled WGS sequence"/>
</dbReference>
<keyword evidence="10" id="KW-1185">Reference proteome</keyword>
<dbReference type="GO" id="GO:0006011">
    <property type="term" value="P:UDP-alpha-D-glucose metabolic process"/>
    <property type="evidence" value="ECO:0007669"/>
    <property type="project" value="InterPro"/>
</dbReference>
<evidence type="ECO:0000259" key="8">
    <source>
        <dbReference type="Pfam" id="PF00483"/>
    </source>
</evidence>
<evidence type="ECO:0000256" key="6">
    <source>
        <dbReference type="ARBA" id="ARBA00048128"/>
    </source>
</evidence>
<dbReference type="AlphaFoldDB" id="A0A2S4M759"/>
<name>A0A2S4M759_9BURK</name>
<dbReference type="EC" id="2.7.7.9" evidence="2 7"/>
<dbReference type="Gene3D" id="3.90.550.10">
    <property type="entry name" value="Spore Coat Polysaccharide Biosynthesis Protein SpsA, Chain A"/>
    <property type="match status" value="1"/>
</dbReference>
<evidence type="ECO:0000313" key="9">
    <source>
        <dbReference type="EMBL" id="POR50573.1"/>
    </source>
</evidence>
<comment type="caution">
    <text evidence="9">The sequence shown here is derived from an EMBL/GenBank/DDBJ whole genome shotgun (WGS) entry which is preliminary data.</text>
</comment>
<dbReference type="PANTHER" id="PTHR43197:SF1">
    <property type="entry name" value="UTP--GLUCOSE-1-PHOSPHATE URIDYLYLTRANSFERASE"/>
    <property type="match status" value="1"/>
</dbReference>
<evidence type="ECO:0000256" key="7">
    <source>
        <dbReference type="RuleBase" id="RU361259"/>
    </source>
</evidence>
<evidence type="ECO:0000256" key="1">
    <source>
        <dbReference type="ARBA" id="ARBA00006890"/>
    </source>
</evidence>
<dbReference type="SUPFAM" id="SSF53448">
    <property type="entry name" value="Nucleotide-diphospho-sugar transferases"/>
    <property type="match status" value="1"/>
</dbReference>
<dbReference type="PANTHER" id="PTHR43197">
    <property type="entry name" value="UTP--GLUCOSE-1-PHOSPHATE URIDYLYLTRANSFERASE"/>
    <property type="match status" value="1"/>
</dbReference>
<comment type="catalytic activity">
    <reaction evidence="6 7">
        <text>alpha-D-glucose 1-phosphate + UTP + H(+) = UDP-alpha-D-glucose + diphosphate</text>
        <dbReference type="Rhea" id="RHEA:19889"/>
        <dbReference type="ChEBI" id="CHEBI:15378"/>
        <dbReference type="ChEBI" id="CHEBI:33019"/>
        <dbReference type="ChEBI" id="CHEBI:46398"/>
        <dbReference type="ChEBI" id="CHEBI:58601"/>
        <dbReference type="ChEBI" id="CHEBI:58885"/>
        <dbReference type="EC" id="2.7.7.9"/>
    </reaction>
</comment>
<comment type="similarity">
    <text evidence="1 7">Belongs to the UDPGP type 2 family.</text>
</comment>
<reference evidence="9 10" key="1">
    <citation type="submission" date="2018-01" db="EMBL/GenBank/DDBJ databases">
        <title>Genomic Encyclopedia of Type Strains, Phase III (KMG-III): the genomes of soil and plant-associated and newly described type strains.</title>
        <authorList>
            <person name="Whitman W."/>
        </authorList>
    </citation>
    <scope>NUCLEOTIDE SEQUENCE [LARGE SCALE GENOMIC DNA]</scope>
    <source>
        <strain evidence="9 10">JCM 18070</strain>
    </source>
</reference>
<evidence type="ECO:0000256" key="5">
    <source>
        <dbReference type="ARBA" id="ARBA00022695"/>
    </source>
</evidence>
<evidence type="ECO:0000313" key="10">
    <source>
        <dbReference type="Proteomes" id="UP000237381"/>
    </source>
</evidence>
<dbReference type="NCBIfam" id="TIGR01099">
    <property type="entry name" value="galU"/>
    <property type="match status" value="1"/>
</dbReference>
<dbReference type="CDD" id="cd02541">
    <property type="entry name" value="UGPase_prokaryotic"/>
    <property type="match status" value="1"/>
</dbReference>
<dbReference type="EMBL" id="PQGA01000008">
    <property type="protein sequence ID" value="POR50573.1"/>
    <property type="molecule type" value="Genomic_DNA"/>
</dbReference>
<evidence type="ECO:0000256" key="2">
    <source>
        <dbReference type="ARBA" id="ARBA00012415"/>
    </source>
</evidence>
<keyword evidence="5 7" id="KW-0548">Nucleotidyltransferase</keyword>
<gene>
    <name evidence="9" type="ORF">B0G62_10864</name>
</gene>
<dbReference type="Pfam" id="PF00483">
    <property type="entry name" value="NTP_transferase"/>
    <property type="match status" value="1"/>
</dbReference>
<evidence type="ECO:0000256" key="4">
    <source>
        <dbReference type="ARBA" id="ARBA00022679"/>
    </source>
</evidence>
<keyword evidence="4 7" id="KW-0808">Transferase</keyword>